<dbReference type="Proteomes" id="UP000693672">
    <property type="component" value="Unassembled WGS sequence"/>
</dbReference>
<comment type="caution">
    <text evidence="10">The sequence shown here is derived from an EMBL/GenBank/DDBJ whole genome shotgun (WGS) entry which is preliminary data.</text>
</comment>
<feature type="domain" description="HAMP" evidence="9">
    <location>
        <begin position="344"/>
        <end position="396"/>
    </location>
</feature>
<dbReference type="PANTHER" id="PTHR32089:SF112">
    <property type="entry name" value="LYSOZYME-LIKE PROTEIN-RELATED"/>
    <property type="match status" value="1"/>
</dbReference>
<evidence type="ECO:0000256" key="6">
    <source>
        <dbReference type="PROSITE-ProRule" id="PRU00284"/>
    </source>
</evidence>
<dbReference type="PROSITE" id="PS50885">
    <property type="entry name" value="HAMP"/>
    <property type="match status" value="1"/>
</dbReference>
<name>A0A916K740_9BACL</name>
<feature type="transmembrane region" description="Helical" evidence="7">
    <location>
        <begin position="320"/>
        <end position="346"/>
    </location>
</feature>
<organism evidence="10 11">
    <name type="scientific">Paenibacillus solanacearum</name>
    <dbReference type="NCBI Taxonomy" id="2048548"/>
    <lineage>
        <taxon>Bacteria</taxon>
        <taxon>Bacillati</taxon>
        <taxon>Bacillota</taxon>
        <taxon>Bacilli</taxon>
        <taxon>Bacillales</taxon>
        <taxon>Paenibacillaceae</taxon>
        <taxon>Paenibacillus</taxon>
    </lineage>
</organism>
<keyword evidence="11" id="KW-1185">Reference proteome</keyword>
<dbReference type="Pfam" id="PF00015">
    <property type="entry name" value="MCPsignal"/>
    <property type="match status" value="1"/>
</dbReference>
<sequence>MAWYRNLNLSIKLVTTVGLVLIAAFGTLIGLSLKQLHSVSLSKGELEANQVGQNFTQSFKNDLISAQSTLQLLSITLLDAKEQKKLSRDDVVRILADNLDKQKNILAMYTLWEPNAFDGNDKANVNKAPYEDETGRFVPYIARSEGKIIMESSKDYDKTGAGDYYLLPKKSKNLTLLEPYEYAVAGKKTLITSVVLPILDPSGAFLGIVGIDFSLTELQKKALDIDSTSGYVSIVSSQGTYIANGHSPELVSKPYTDSPEKKQIWNGIQYGRMSHYSHEPDGSRSLRMFSPILLKGSTEIWYSETVVPEDIVLRTYKESMLASVVISIGAFLAIGVLIALVIRYMILRQIKAMVRMMQQLAEGNFTQTMTVTSEDEFGRMAQHFNAMIDKQRRMLRHVTDLSMSVGATSEELTASSEQTSRASETIAQSIQEVAAGAETQNHHVAEATKAMTDMSLGIQRIAESSMAVSESAGDAAKQSEQGNASIQEAVKQMEVVRSTVRHSEATIRRLEERSAEIGGIVGIITGISTQTNLLALNAAIEAARVGEHGRGFAVVASEVRKLAEQTTAAAEQIGDLIQEIRTDTAQAMEAMGQGTAEVEKGVERVSASGELFASIMAEIQSVNMQIQEVSAAAEQMSASSQQVTATVEQVAHIAGEASANSQSVAASSEEQLATMEEISSAAASLSSMVQELLDQLSKFKL</sequence>
<keyword evidence="7" id="KW-1133">Transmembrane helix</keyword>
<gene>
    <name evidence="10" type="ORF">PAESOLCIP111_05794</name>
</gene>
<evidence type="ECO:0000256" key="4">
    <source>
        <dbReference type="ARBA" id="ARBA00023224"/>
    </source>
</evidence>
<dbReference type="SMART" id="SM00283">
    <property type="entry name" value="MA"/>
    <property type="match status" value="1"/>
</dbReference>
<evidence type="ECO:0000313" key="10">
    <source>
        <dbReference type="EMBL" id="CAG7649070.1"/>
    </source>
</evidence>
<evidence type="ECO:0000256" key="5">
    <source>
        <dbReference type="ARBA" id="ARBA00029447"/>
    </source>
</evidence>
<feature type="transmembrane region" description="Helical" evidence="7">
    <location>
        <begin position="12"/>
        <end position="33"/>
    </location>
</feature>
<evidence type="ECO:0000256" key="3">
    <source>
        <dbReference type="ARBA" id="ARBA00023136"/>
    </source>
</evidence>
<dbReference type="GO" id="GO:0005886">
    <property type="term" value="C:plasma membrane"/>
    <property type="evidence" value="ECO:0007669"/>
    <property type="project" value="UniProtKB-SubCell"/>
</dbReference>
<keyword evidence="2" id="KW-1003">Cell membrane</keyword>
<dbReference type="CDD" id="cd12913">
    <property type="entry name" value="PDC1_MCP_like"/>
    <property type="match status" value="1"/>
</dbReference>
<keyword evidence="3 7" id="KW-0472">Membrane</keyword>
<accession>A0A916K740</accession>
<reference evidence="10" key="1">
    <citation type="submission" date="2021-06" db="EMBL/GenBank/DDBJ databases">
        <authorList>
            <person name="Criscuolo A."/>
        </authorList>
    </citation>
    <scope>NUCLEOTIDE SEQUENCE</scope>
    <source>
        <strain evidence="10">CIP111600</strain>
    </source>
</reference>
<feature type="domain" description="Methyl-accepting transducer" evidence="8">
    <location>
        <begin position="415"/>
        <end position="651"/>
    </location>
</feature>
<evidence type="ECO:0000256" key="1">
    <source>
        <dbReference type="ARBA" id="ARBA00004236"/>
    </source>
</evidence>
<dbReference type="RefSeq" id="WP_218095477.1">
    <property type="nucleotide sequence ID" value="NZ_CAJVAS010000046.1"/>
</dbReference>
<dbReference type="AlphaFoldDB" id="A0A916K740"/>
<protein>
    <recommendedName>
        <fullName evidence="12">Methyl-accepting chemotaxis protein</fullName>
    </recommendedName>
</protein>
<keyword evidence="4 6" id="KW-0807">Transducer</keyword>
<proteinExistence type="inferred from homology"/>
<dbReference type="InterPro" id="IPR003660">
    <property type="entry name" value="HAMP_dom"/>
</dbReference>
<dbReference type="SMART" id="SM00304">
    <property type="entry name" value="HAMP"/>
    <property type="match status" value="1"/>
</dbReference>
<evidence type="ECO:0000313" key="11">
    <source>
        <dbReference type="Proteomes" id="UP000693672"/>
    </source>
</evidence>
<keyword evidence="7" id="KW-0812">Transmembrane</keyword>
<dbReference type="InterPro" id="IPR004089">
    <property type="entry name" value="MCPsignal_dom"/>
</dbReference>
<dbReference type="CDD" id="cd06225">
    <property type="entry name" value="HAMP"/>
    <property type="match status" value="1"/>
</dbReference>
<evidence type="ECO:0000256" key="2">
    <source>
        <dbReference type="ARBA" id="ARBA00022475"/>
    </source>
</evidence>
<dbReference type="CDD" id="cd11386">
    <property type="entry name" value="MCP_signal"/>
    <property type="match status" value="1"/>
</dbReference>
<dbReference type="PANTHER" id="PTHR32089">
    <property type="entry name" value="METHYL-ACCEPTING CHEMOTAXIS PROTEIN MCPB"/>
    <property type="match status" value="1"/>
</dbReference>
<evidence type="ECO:0008006" key="12">
    <source>
        <dbReference type="Google" id="ProtNLM"/>
    </source>
</evidence>
<evidence type="ECO:0000256" key="7">
    <source>
        <dbReference type="SAM" id="Phobius"/>
    </source>
</evidence>
<comment type="subcellular location">
    <subcellularLocation>
        <location evidence="1">Cell membrane</location>
    </subcellularLocation>
</comment>
<dbReference type="PROSITE" id="PS50111">
    <property type="entry name" value="CHEMOTAXIS_TRANSDUC_2"/>
    <property type="match status" value="1"/>
</dbReference>
<comment type="similarity">
    <text evidence="5">Belongs to the methyl-accepting chemotaxis (MCP) protein family.</text>
</comment>
<evidence type="ECO:0000259" key="9">
    <source>
        <dbReference type="PROSITE" id="PS50885"/>
    </source>
</evidence>
<evidence type="ECO:0000259" key="8">
    <source>
        <dbReference type="PROSITE" id="PS50111"/>
    </source>
</evidence>
<dbReference type="Pfam" id="PF22673">
    <property type="entry name" value="MCP-like_PDC_1"/>
    <property type="match status" value="1"/>
</dbReference>
<dbReference type="GO" id="GO:0007165">
    <property type="term" value="P:signal transduction"/>
    <property type="evidence" value="ECO:0007669"/>
    <property type="project" value="UniProtKB-KW"/>
</dbReference>
<dbReference type="Pfam" id="PF00672">
    <property type="entry name" value="HAMP"/>
    <property type="match status" value="1"/>
</dbReference>
<dbReference type="EMBL" id="CAJVAS010000046">
    <property type="protein sequence ID" value="CAG7649070.1"/>
    <property type="molecule type" value="Genomic_DNA"/>
</dbReference>